<evidence type="ECO:0000256" key="6">
    <source>
        <dbReference type="SAM" id="Phobius"/>
    </source>
</evidence>
<feature type="compositionally biased region" description="Polar residues" evidence="5">
    <location>
        <begin position="1"/>
        <end position="22"/>
    </location>
</feature>
<feature type="region of interest" description="Disordered" evidence="5">
    <location>
        <begin position="1"/>
        <end position="77"/>
    </location>
</feature>
<dbReference type="PANTHER" id="PTHR30168">
    <property type="entry name" value="PUTATIVE MEMBRANE PROTEIN YPFJ"/>
    <property type="match status" value="1"/>
</dbReference>
<evidence type="ECO:0000256" key="5">
    <source>
        <dbReference type="SAM" id="MobiDB-lite"/>
    </source>
</evidence>
<evidence type="ECO:0000313" key="7">
    <source>
        <dbReference type="EMBL" id="WZW99126.1"/>
    </source>
</evidence>
<comment type="subcellular location">
    <subcellularLocation>
        <location evidence="1">Membrane</location>
        <topology evidence="1">Single-pass membrane protein</topology>
    </subcellularLocation>
</comment>
<evidence type="ECO:0000256" key="3">
    <source>
        <dbReference type="ARBA" id="ARBA00022989"/>
    </source>
</evidence>
<dbReference type="PANTHER" id="PTHR30168:SF0">
    <property type="entry name" value="INNER MEMBRANE PROTEIN"/>
    <property type="match status" value="1"/>
</dbReference>
<feature type="compositionally biased region" description="Low complexity" evidence="5">
    <location>
        <begin position="104"/>
        <end position="122"/>
    </location>
</feature>
<dbReference type="InterPro" id="IPR007343">
    <property type="entry name" value="Uncharacterised_pept_Zn_put"/>
</dbReference>
<accession>A0ABZ3C922</accession>
<dbReference type="RefSeq" id="WP_342372919.1">
    <property type="nucleotide sequence ID" value="NZ_CP115965.1"/>
</dbReference>
<proteinExistence type="predicted"/>
<feature type="compositionally biased region" description="Pro residues" evidence="5">
    <location>
        <begin position="59"/>
        <end position="69"/>
    </location>
</feature>
<keyword evidence="3 6" id="KW-1133">Transmembrane helix</keyword>
<sequence length="395" mass="41891">MSQYPSGPSGRQPSWQTPQYAPSGSGRPAAPWPQAAWPAQAPWPSQRPVPRQVQRVPFGAPPGWPAPPRRPPRRRRRGGLGSLLTLVLLFWGFTTVSSGLRDFVQPAQPSSPGSSGSASTPSGGVGGYENESYSPPAADLNPPPVPGPRNLNAAESLVTANPVYDQSVPTPTNCPMTDLDMRTAGRAAMEDHLNDQMGCLMRVFAAPVEAADFTMPRPPVTVYDRPIRTACGDFGEVNAAYCTGDQRIYYAQPLLQSFPAEVSGTPYAAEMIIAHEFGHAVQARTAVLVSEKMLEQQARSESAALELSRRTEVQADCLAGLYVSSVAQSQQMGSAELAGLGALAHNLGDDVLSGQPNIDGGHGTGAARQDWFNRGLGSADLAVCNSFVADATEVR</sequence>
<name>A0ABZ3C922_9ACTN</name>
<dbReference type="Proteomes" id="UP001434337">
    <property type="component" value="Chromosome"/>
</dbReference>
<evidence type="ECO:0000256" key="4">
    <source>
        <dbReference type="ARBA" id="ARBA00023136"/>
    </source>
</evidence>
<feature type="transmembrane region" description="Helical" evidence="6">
    <location>
        <begin position="79"/>
        <end position="100"/>
    </location>
</feature>
<reference evidence="7 8" key="1">
    <citation type="journal article" date="2023" name="Environ Microbiome">
        <title>A coral-associated actinobacterium mitigates coral bleaching under heat stress.</title>
        <authorList>
            <person name="Li J."/>
            <person name="Zou Y."/>
            <person name="Li Q."/>
            <person name="Zhang J."/>
            <person name="Bourne D.G."/>
            <person name="Lyu Y."/>
            <person name="Liu C."/>
            <person name="Zhang S."/>
        </authorList>
    </citation>
    <scope>NUCLEOTIDE SEQUENCE [LARGE SCALE GENOMIC DNA]</scope>
    <source>
        <strain evidence="7 8">SCSIO 13291</strain>
    </source>
</reference>
<protein>
    <submittedName>
        <fullName evidence="7">Neutral zinc metallopeptidase</fullName>
    </submittedName>
</protein>
<dbReference type="EMBL" id="CP115965">
    <property type="protein sequence ID" value="WZW99126.1"/>
    <property type="molecule type" value="Genomic_DNA"/>
</dbReference>
<feature type="compositionally biased region" description="Low complexity" evidence="5">
    <location>
        <begin position="28"/>
        <end position="57"/>
    </location>
</feature>
<feature type="region of interest" description="Disordered" evidence="5">
    <location>
        <begin position="104"/>
        <end position="152"/>
    </location>
</feature>
<dbReference type="Pfam" id="PF04228">
    <property type="entry name" value="Zn_peptidase"/>
    <property type="match status" value="1"/>
</dbReference>
<gene>
    <name evidence="7" type="ORF">PCC79_02670</name>
</gene>
<keyword evidence="4 6" id="KW-0472">Membrane</keyword>
<organism evidence="7 8">
    <name type="scientific">Propioniciclava soli</name>
    <dbReference type="NCBI Taxonomy" id="2775081"/>
    <lineage>
        <taxon>Bacteria</taxon>
        <taxon>Bacillati</taxon>
        <taxon>Actinomycetota</taxon>
        <taxon>Actinomycetes</taxon>
        <taxon>Propionibacteriales</taxon>
        <taxon>Propionibacteriaceae</taxon>
        <taxon>Propioniciclava</taxon>
    </lineage>
</organism>
<evidence type="ECO:0000313" key="8">
    <source>
        <dbReference type="Proteomes" id="UP001434337"/>
    </source>
</evidence>
<evidence type="ECO:0000256" key="2">
    <source>
        <dbReference type="ARBA" id="ARBA00022692"/>
    </source>
</evidence>
<keyword evidence="2 6" id="KW-0812">Transmembrane</keyword>
<keyword evidence="8" id="KW-1185">Reference proteome</keyword>
<evidence type="ECO:0000256" key="1">
    <source>
        <dbReference type="ARBA" id="ARBA00004167"/>
    </source>
</evidence>